<comment type="caution">
    <text evidence="7">The sequence shown here is derived from an EMBL/GenBank/DDBJ whole genome shotgun (WGS) entry which is preliminary data.</text>
</comment>
<dbReference type="PROSITE" id="PS00151">
    <property type="entry name" value="ACYLPHOSPHATASE_2"/>
    <property type="match status" value="1"/>
</dbReference>
<dbReference type="SUPFAM" id="SSF54975">
    <property type="entry name" value="Acylphosphatase/BLUF domain-like"/>
    <property type="match status" value="1"/>
</dbReference>
<feature type="domain" description="Acylphosphatase-like" evidence="6">
    <location>
        <begin position="5"/>
        <end position="92"/>
    </location>
</feature>
<evidence type="ECO:0000256" key="4">
    <source>
        <dbReference type="PROSITE-ProRule" id="PRU00520"/>
    </source>
</evidence>
<reference evidence="7" key="1">
    <citation type="submission" date="2006-05" db="EMBL/GenBank/DDBJ databases">
        <title>Annotation of the draft genome assembly of Desulfuromonas acetoxidans DSM 684.</title>
        <authorList>
            <consortium name="US DOE Joint Genome Institute (JGI-ORNL)"/>
            <person name="Larimer F."/>
            <person name="Land M."/>
            <person name="Hauser L."/>
        </authorList>
    </citation>
    <scope>NUCLEOTIDE SEQUENCE [LARGE SCALE GENOMIC DNA]</scope>
    <source>
        <strain evidence="7">DSM 684</strain>
    </source>
</reference>
<dbReference type="PANTHER" id="PTHR47268:SF4">
    <property type="entry name" value="ACYLPHOSPHATASE"/>
    <property type="match status" value="1"/>
</dbReference>
<evidence type="ECO:0000256" key="5">
    <source>
        <dbReference type="RuleBase" id="RU004168"/>
    </source>
</evidence>
<keyword evidence="4" id="KW-0378">Hydrolase</keyword>
<comment type="catalytic activity">
    <reaction evidence="3 4">
        <text>an acyl phosphate + H2O = a carboxylate + phosphate + H(+)</text>
        <dbReference type="Rhea" id="RHEA:14965"/>
        <dbReference type="ChEBI" id="CHEBI:15377"/>
        <dbReference type="ChEBI" id="CHEBI:15378"/>
        <dbReference type="ChEBI" id="CHEBI:29067"/>
        <dbReference type="ChEBI" id="CHEBI:43474"/>
        <dbReference type="ChEBI" id="CHEBI:59918"/>
        <dbReference type="EC" id="3.6.1.7"/>
    </reaction>
</comment>
<dbReference type="PANTHER" id="PTHR47268">
    <property type="entry name" value="ACYLPHOSPHATASE"/>
    <property type="match status" value="1"/>
</dbReference>
<feature type="active site" evidence="4">
    <location>
        <position position="38"/>
    </location>
</feature>
<organism evidence="7 8">
    <name type="scientific">Desulfuromonas acetoxidans (strain DSM 684 / 11070)</name>
    <dbReference type="NCBI Taxonomy" id="281689"/>
    <lineage>
        <taxon>Bacteria</taxon>
        <taxon>Pseudomonadati</taxon>
        <taxon>Thermodesulfobacteriota</taxon>
        <taxon>Desulfuromonadia</taxon>
        <taxon>Desulfuromonadales</taxon>
        <taxon>Desulfuromonadaceae</taxon>
        <taxon>Desulfuromonas</taxon>
    </lineage>
</organism>
<sequence length="92" mass="10108">MNLIRATLRISGRVQGVGYRNFVQQSATSFALTGWARNCTDGDVEVVVEGEEGDIRHLINCCQQGPSRAQVDKVNMSLSAHTGEFGSFSIRY</sequence>
<gene>
    <name evidence="7" type="ORF">Dace_0900</name>
</gene>
<dbReference type="InterPro" id="IPR001792">
    <property type="entry name" value="Acylphosphatase-like_dom"/>
</dbReference>
<proteinExistence type="inferred from homology"/>
<dbReference type="Gene3D" id="3.30.70.100">
    <property type="match status" value="1"/>
</dbReference>
<dbReference type="Pfam" id="PF00708">
    <property type="entry name" value="Acylphosphatase"/>
    <property type="match status" value="1"/>
</dbReference>
<dbReference type="InterPro" id="IPR020456">
    <property type="entry name" value="Acylphosphatase"/>
</dbReference>
<comment type="similarity">
    <text evidence="1 5">Belongs to the acylphosphatase family.</text>
</comment>
<dbReference type="EMBL" id="AAEW02000016">
    <property type="protein sequence ID" value="EAT14891.1"/>
    <property type="molecule type" value="Genomic_DNA"/>
</dbReference>
<dbReference type="GO" id="GO:0003998">
    <property type="term" value="F:acylphosphatase activity"/>
    <property type="evidence" value="ECO:0007669"/>
    <property type="project" value="UniProtKB-EC"/>
</dbReference>
<keyword evidence="8" id="KW-1185">Reference proteome</keyword>
<evidence type="ECO:0000313" key="7">
    <source>
        <dbReference type="EMBL" id="EAT14891.1"/>
    </source>
</evidence>
<dbReference type="InterPro" id="IPR017968">
    <property type="entry name" value="Acylphosphatase_CS"/>
</dbReference>
<evidence type="ECO:0000256" key="1">
    <source>
        <dbReference type="ARBA" id="ARBA00005614"/>
    </source>
</evidence>
<dbReference type="EC" id="3.6.1.7" evidence="2 4"/>
<dbReference type="AlphaFoldDB" id="Q1JXA1"/>
<dbReference type="RefSeq" id="WP_006001987.1">
    <property type="nucleotide sequence ID" value="NZ_AAEW02000016.1"/>
</dbReference>
<dbReference type="PROSITE" id="PS51160">
    <property type="entry name" value="ACYLPHOSPHATASE_3"/>
    <property type="match status" value="1"/>
</dbReference>
<name>Q1JXA1_DESA6</name>
<dbReference type="Proteomes" id="UP000005695">
    <property type="component" value="Unassembled WGS sequence"/>
</dbReference>
<evidence type="ECO:0000259" key="6">
    <source>
        <dbReference type="PROSITE" id="PS51160"/>
    </source>
</evidence>
<feature type="active site" evidence="4">
    <location>
        <position position="20"/>
    </location>
</feature>
<evidence type="ECO:0000256" key="3">
    <source>
        <dbReference type="ARBA" id="ARBA00047645"/>
    </source>
</evidence>
<dbReference type="OrthoDB" id="5295388at2"/>
<protein>
    <recommendedName>
        <fullName evidence="2 4">acylphosphatase</fullName>
        <ecNumber evidence="2 4">3.6.1.7</ecNumber>
    </recommendedName>
</protein>
<reference evidence="7" key="2">
    <citation type="submission" date="2006-05" db="EMBL/GenBank/DDBJ databases">
        <title>Sequencing of the draft genome and assembly of Desulfuromonas acetoxidans DSM 684.</title>
        <authorList>
            <consortium name="US DOE Joint Genome Institute (JGI-PGF)"/>
            <person name="Copeland A."/>
            <person name="Lucas S."/>
            <person name="Lapidus A."/>
            <person name="Barry K."/>
            <person name="Detter J.C."/>
            <person name="Glavina del Rio T."/>
            <person name="Hammon N."/>
            <person name="Israni S."/>
            <person name="Dalin E."/>
            <person name="Tice H."/>
            <person name="Bruce D."/>
            <person name="Pitluck S."/>
            <person name="Richardson P."/>
        </authorList>
    </citation>
    <scope>NUCLEOTIDE SEQUENCE [LARGE SCALE GENOMIC DNA]</scope>
    <source>
        <strain evidence="7">DSM 684</strain>
    </source>
</reference>
<accession>Q1JXA1</accession>
<evidence type="ECO:0000256" key="2">
    <source>
        <dbReference type="ARBA" id="ARBA00012150"/>
    </source>
</evidence>
<dbReference type="InterPro" id="IPR036046">
    <property type="entry name" value="Acylphosphatase-like_dom_sf"/>
</dbReference>
<evidence type="ECO:0000313" key="8">
    <source>
        <dbReference type="Proteomes" id="UP000005695"/>
    </source>
</evidence>